<dbReference type="OMA" id="FECSVVA"/>
<dbReference type="GeneID" id="36346087"/>
<organism evidence="2 3">
    <name type="scientific">Echinococcus granulosus</name>
    <name type="common">Hydatid tapeworm</name>
    <dbReference type="NCBI Taxonomy" id="6210"/>
    <lineage>
        <taxon>Eukaryota</taxon>
        <taxon>Metazoa</taxon>
        <taxon>Spiralia</taxon>
        <taxon>Lophotrochozoa</taxon>
        <taxon>Platyhelminthes</taxon>
        <taxon>Cestoda</taxon>
        <taxon>Eucestoda</taxon>
        <taxon>Cyclophyllidea</taxon>
        <taxon>Taeniidae</taxon>
        <taxon>Echinococcus</taxon>
        <taxon>Echinococcus granulosus group</taxon>
    </lineage>
</organism>
<dbReference type="AlphaFoldDB" id="W6U158"/>
<feature type="chain" id="PRO_5004881894" evidence="1">
    <location>
        <begin position="19"/>
        <end position="212"/>
    </location>
</feature>
<name>W6U158_ECHGR</name>
<accession>W6U158</accession>
<dbReference type="OrthoDB" id="6256727at2759"/>
<dbReference type="RefSeq" id="XP_024345969.1">
    <property type="nucleotide sequence ID" value="XM_024499621.1"/>
</dbReference>
<evidence type="ECO:0000313" key="2">
    <source>
        <dbReference type="EMBL" id="EUB54773.1"/>
    </source>
</evidence>
<dbReference type="CTD" id="36346087"/>
<dbReference type="EMBL" id="APAU02000213">
    <property type="protein sequence ID" value="EUB54773.1"/>
    <property type="molecule type" value="Genomic_DNA"/>
</dbReference>
<reference evidence="2 3" key="1">
    <citation type="journal article" date="2013" name="Nat. Genet.">
        <title>The genome of the hydatid tapeworm Echinococcus granulosus.</title>
        <authorList>
            <person name="Zheng H."/>
            <person name="Zhang W."/>
            <person name="Zhang L."/>
            <person name="Zhang Z."/>
            <person name="Li J."/>
            <person name="Lu G."/>
            <person name="Zhu Y."/>
            <person name="Wang Y."/>
            <person name="Huang Y."/>
            <person name="Liu J."/>
            <person name="Kang H."/>
            <person name="Chen J."/>
            <person name="Wang L."/>
            <person name="Chen A."/>
            <person name="Yu S."/>
            <person name="Gao Z."/>
            <person name="Jin L."/>
            <person name="Gu W."/>
            <person name="Wang Z."/>
            <person name="Zhao L."/>
            <person name="Shi B."/>
            <person name="Wen H."/>
            <person name="Lin R."/>
            <person name="Jones M.K."/>
            <person name="Brejova B."/>
            <person name="Vinar T."/>
            <person name="Zhao G."/>
            <person name="McManus D.P."/>
            <person name="Chen Z."/>
            <person name="Zhou Y."/>
            <person name="Wang S."/>
        </authorList>
    </citation>
    <scope>NUCLEOTIDE SEQUENCE [LARGE SCALE GENOMIC DNA]</scope>
</reference>
<dbReference type="KEGG" id="egl:EGR_10372"/>
<gene>
    <name evidence="2" type="ORF">EGR_10372</name>
</gene>
<sequence>MDYKQISLLCFFFSVTIACMSKEEEVDVELSAFGSTADKCPEVVDATKEMPTIVNHLVRKVCNGMIFTLRGMGQKARGECGKAFLQSQCSPSKNSSTQFECSVVAHHLRFDCASHTGPLSAEAAKLINDHYVDKVVVDIVVEQQEEGMIRVADVTAFEADVCLQPPIEQYNFRRWRHFDQFPSYERHHSNSFTSTGSDLLLLLLLLRCMLSL</sequence>
<dbReference type="Proteomes" id="UP000019149">
    <property type="component" value="Unassembled WGS sequence"/>
</dbReference>
<feature type="signal peptide" evidence="1">
    <location>
        <begin position="1"/>
        <end position="18"/>
    </location>
</feature>
<protein>
    <submittedName>
        <fullName evidence="2">Uncharacterized protein</fullName>
    </submittedName>
</protein>
<comment type="caution">
    <text evidence="2">The sequence shown here is derived from an EMBL/GenBank/DDBJ whole genome shotgun (WGS) entry which is preliminary data.</text>
</comment>
<keyword evidence="3" id="KW-1185">Reference proteome</keyword>
<evidence type="ECO:0000256" key="1">
    <source>
        <dbReference type="SAM" id="SignalP"/>
    </source>
</evidence>
<dbReference type="PROSITE" id="PS51257">
    <property type="entry name" value="PROKAR_LIPOPROTEIN"/>
    <property type="match status" value="1"/>
</dbReference>
<proteinExistence type="predicted"/>
<evidence type="ECO:0000313" key="3">
    <source>
        <dbReference type="Proteomes" id="UP000019149"/>
    </source>
</evidence>
<keyword evidence="1" id="KW-0732">Signal</keyword>